<dbReference type="Proteomes" id="UP000054653">
    <property type="component" value="Unassembled WGS sequence"/>
</dbReference>
<keyword evidence="2" id="KW-1185">Reference proteome</keyword>
<comment type="caution">
    <text evidence="1">The sequence shown here is derived from an EMBL/GenBank/DDBJ whole genome shotgun (WGS) entry which is preliminary data.</text>
</comment>
<dbReference type="AlphaFoldDB" id="A0A0V1AKP9"/>
<gene>
    <name evidence="1" type="ORF">T03_13744</name>
</gene>
<evidence type="ECO:0000313" key="2">
    <source>
        <dbReference type="Proteomes" id="UP000054653"/>
    </source>
</evidence>
<feature type="non-terminal residue" evidence="1">
    <location>
        <position position="63"/>
    </location>
</feature>
<dbReference type="EMBL" id="JYDI01002624">
    <property type="protein sequence ID" value="KRY25017.1"/>
    <property type="molecule type" value="Genomic_DNA"/>
</dbReference>
<accession>A0A0V1AKP9</accession>
<evidence type="ECO:0000313" key="1">
    <source>
        <dbReference type="EMBL" id="KRY25017.1"/>
    </source>
</evidence>
<sequence>MLAARLLLTGEHLFHGFLRWVVSHKLRLRGFHSNQGYGVGLPEWDVTLPHPQTSRRWVRGAAV</sequence>
<reference evidence="1 2" key="1">
    <citation type="submission" date="2015-01" db="EMBL/GenBank/DDBJ databases">
        <title>Evolution of Trichinella species and genotypes.</title>
        <authorList>
            <person name="Korhonen P.K."/>
            <person name="Edoardo P."/>
            <person name="Giuseppe L.R."/>
            <person name="Gasser R.B."/>
        </authorList>
    </citation>
    <scope>NUCLEOTIDE SEQUENCE [LARGE SCALE GENOMIC DNA]</scope>
    <source>
        <strain evidence="1">ISS120</strain>
    </source>
</reference>
<proteinExistence type="predicted"/>
<organism evidence="1 2">
    <name type="scientific">Trichinella britovi</name>
    <name type="common">Parasitic roundworm</name>
    <dbReference type="NCBI Taxonomy" id="45882"/>
    <lineage>
        <taxon>Eukaryota</taxon>
        <taxon>Metazoa</taxon>
        <taxon>Ecdysozoa</taxon>
        <taxon>Nematoda</taxon>
        <taxon>Enoplea</taxon>
        <taxon>Dorylaimia</taxon>
        <taxon>Trichinellida</taxon>
        <taxon>Trichinellidae</taxon>
        <taxon>Trichinella</taxon>
    </lineage>
</organism>
<name>A0A0V1AKP9_TRIBR</name>
<protein>
    <submittedName>
        <fullName evidence="1">Uncharacterized protein</fullName>
    </submittedName>
</protein>